<reference evidence="12 13" key="1">
    <citation type="journal article" date="2017" name="Arch. Microbiol.">
        <title>Mariprofundus micogutta sp. nov., a novel iron-oxidizing zetaproteobacterium isolated from a deep-sea hydrothermal field at the Bayonnaise knoll of the Izu-Ogasawara arc, and a description of Mariprofundales ord. nov. and Zetaproteobacteria classis nov.</title>
        <authorList>
            <person name="Makita H."/>
            <person name="Tanaka E."/>
            <person name="Mitsunobu S."/>
            <person name="Miyazaki M."/>
            <person name="Nunoura T."/>
            <person name="Uematsu K."/>
            <person name="Takaki Y."/>
            <person name="Nishi S."/>
            <person name="Shimamura S."/>
            <person name="Takai K."/>
        </authorList>
    </citation>
    <scope>NUCLEOTIDE SEQUENCE [LARGE SCALE GENOMIC DNA]</scope>
    <source>
        <strain evidence="12 13">ET2</strain>
    </source>
</reference>
<dbReference type="PANTHER" id="PTHR46390">
    <property type="entry name" value="MANNOSE-1-PHOSPHATE GUANYLYLTRANSFERASE"/>
    <property type="match status" value="1"/>
</dbReference>
<dbReference type="GO" id="GO:0000271">
    <property type="term" value="P:polysaccharide biosynthetic process"/>
    <property type="evidence" value="ECO:0007669"/>
    <property type="project" value="InterPro"/>
</dbReference>
<dbReference type="InterPro" id="IPR005835">
    <property type="entry name" value="NTP_transferase_dom"/>
</dbReference>
<dbReference type="FunFam" id="3.90.550.10:FF:000046">
    <property type="entry name" value="Mannose-1-phosphate guanylyltransferase (GDP)"/>
    <property type="match status" value="1"/>
</dbReference>
<dbReference type="FunFam" id="2.60.120.10:FF:000032">
    <property type="entry name" value="Mannose-1-phosphate guanylyltransferase/mannose-6-phosphate isomerase"/>
    <property type="match status" value="1"/>
</dbReference>
<evidence type="ECO:0000313" key="12">
    <source>
        <dbReference type="EMBL" id="GAV19784.1"/>
    </source>
</evidence>
<comment type="caution">
    <text evidence="12">The sequence shown here is derived from an EMBL/GenBank/DDBJ whole genome shotgun (WGS) entry which is preliminary data.</text>
</comment>
<evidence type="ECO:0000256" key="8">
    <source>
        <dbReference type="RuleBase" id="RU004190"/>
    </source>
</evidence>
<gene>
    <name evidence="12" type="ORF">MMIC_P0742</name>
</gene>
<dbReference type="Pfam" id="PF01050">
    <property type="entry name" value="MannoseP_isomer"/>
    <property type="match status" value="1"/>
</dbReference>
<dbReference type="EC" id="2.7.7.13" evidence="2"/>
<dbReference type="InterPro" id="IPR011051">
    <property type="entry name" value="RmlC_Cupin_sf"/>
</dbReference>
<proteinExistence type="inferred from homology"/>
<dbReference type="AlphaFoldDB" id="A0A1L8CLK3"/>
<keyword evidence="4 12" id="KW-0548">Nucleotidyltransferase</keyword>
<comment type="catalytic activity">
    <reaction evidence="7">
        <text>alpha-D-mannose 1-phosphate + GTP + H(+) = GDP-alpha-D-mannose + diphosphate</text>
        <dbReference type="Rhea" id="RHEA:15229"/>
        <dbReference type="ChEBI" id="CHEBI:15378"/>
        <dbReference type="ChEBI" id="CHEBI:33019"/>
        <dbReference type="ChEBI" id="CHEBI:37565"/>
        <dbReference type="ChEBI" id="CHEBI:57527"/>
        <dbReference type="ChEBI" id="CHEBI:58409"/>
        <dbReference type="EC" id="2.7.7.13"/>
    </reaction>
</comment>
<dbReference type="InterPro" id="IPR014710">
    <property type="entry name" value="RmlC-like_jellyroll"/>
</dbReference>
<keyword evidence="3 12" id="KW-0808">Transferase</keyword>
<feature type="domain" description="Mannose-6-phosphate isomerase type II C-terminal" evidence="10">
    <location>
        <begin position="353"/>
        <end position="464"/>
    </location>
</feature>
<name>A0A1L8CLK3_9PROT</name>
<dbReference type="SUPFAM" id="SSF53448">
    <property type="entry name" value="Nucleotide-diphospho-sugar transferases"/>
    <property type="match status" value="1"/>
</dbReference>
<dbReference type="InterPro" id="IPR006375">
    <property type="entry name" value="Man1P_GuaTrfase/Man6P_Isoase"/>
</dbReference>
<dbReference type="SUPFAM" id="SSF51182">
    <property type="entry name" value="RmlC-like cupins"/>
    <property type="match status" value="1"/>
</dbReference>
<dbReference type="STRING" id="1921010.MMIC_P0742"/>
<keyword evidence="6" id="KW-0342">GTP-binding</keyword>
<evidence type="ECO:0000259" key="9">
    <source>
        <dbReference type="Pfam" id="PF00483"/>
    </source>
</evidence>
<evidence type="ECO:0000256" key="5">
    <source>
        <dbReference type="ARBA" id="ARBA00022741"/>
    </source>
</evidence>
<dbReference type="GO" id="GO:0005525">
    <property type="term" value="F:GTP binding"/>
    <property type="evidence" value="ECO:0007669"/>
    <property type="project" value="UniProtKB-KW"/>
</dbReference>
<dbReference type="CDD" id="cd02213">
    <property type="entry name" value="cupin_PMI_typeII_C"/>
    <property type="match status" value="1"/>
</dbReference>
<accession>A0A1L8CLK3</accession>
<dbReference type="InterPro" id="IPR001538">
    <property type="entry name" value="Man6P_isomerase-2_C"/>
</dbReference>
<dbReference type="OrthoDB" id="5288510at2"/>
<dbReference type="NCBIfam" id="TIGR01479">
    <property type="entry name" value="GMP_PMI"/>
    <property type="match status" value="1"/>
</dbReference>
<dbReference type="PANTHER" id="PTHR46390:SF1">
    <property type="entry name" value="MANNOSE-1-PHOSPHATE GUANYLYLTRANSFERASE"/>
    <property type="match status" value="1"/>
</dbReference>
<comment type="similarity">
    <text evidence="1 8">Belongs to the mannose-6-phosphate isomerase type 2 family.</text>
</comment>
<sequence>MSQLIRGVILAGGSGTRLWPLSRQQLPKQFLNINGVDSMLSATISRSSPLISREDAWVVTGDTHASGEAFSELDGLNLILEPCGRNTAPAIAIAAALFQDLTNEDPVMVVLPADHIISKQAAFQRCLKKAVSAAEDGRLVTFGIVPNHPETGFGYVQTQASDGDVMPVLRFVEKPNLENAQKMLDDGNYFWNSGMFVWKSSTILEEMREHLPEVWELLDAMRKRWNGGEPWQEVIRTTFDQMPNISIDYGIMEKSQRVSLVAADIGWSDVGSWDAVHEMAPHDEHGNDISGNVLAIDCKGSLLRSEKSLIAAVGLEDVIAVETPDAILLCKAGESQRVKDIVDELKLGEGKYHFEHVTVRRPWGSYTILEGGATGYTIKRIEVNPGAKLSLQSHQHRSEHWVVVKGTATVTCGDLVKVVAKNGSAYIPIGEVHRLENKGKMPLQLIEVQVGDYLDEDDIERFEDTYGRAR</sequence>
<dbReference type="InterPro" id="IPR054566">
    <property type="entry name" value="ManC/GMP-like_b-helix"/>
</dbReference>
<evidence type="ECO:0000256" key="6">
    <source>
        <dbReference type="ARBA" id="ARBA00023134"/>
    </source>
</evidence>
<keyword evidence="13" id="KW-1185">Reference proteome</keyword>
<dbReference type="EMBL" id="BDFD01000004">
    <property type="protein sequence ID" value="GAV19784.1"/>
    <property type="molecule type" value="Genomic_DNA"/>
</dbReference>
<evidence type="ECO:0000256" key="4">
    <source>
        <dbReference type="ARBA" id="ARBA00022695"/>
    </source>
</evidence>
<dbReference type="Gene3D" id="2.60.120.10">
    <property type="entry name" value="Jelly Rolls"/>
    <property type="match status" value="1"/>
</dbReference>
<protein>
    <recommendedName>
        <fullName evidence="2">mannose-1-phosphate guanylyltransferase</fullName>
        <ecNumber evidence="2">2.7.7.13</ecNumber>
    </recommendedName>
</protein>
<dbReference type="Pfam" id="PF00483">
    <property type="entry name" value="NTP_transferase"/>
    <property type="match status" value="1"/>
</dbReference>
<dbReference type="GO" id="GO:0009298">
    <property type="term" value="P:GDP-mannose biosynthetic process"/>
    <property type="evidence" value="ECO:0007669"/>
    <property type="project" value="TreeGrafter"/>
</dbReference>
<feature type="domain" description="MannoseP isomerase/GMP-like beta-helix" evidence="11">
    <location>
        <begin position="291"/>
        <end position="345"/>
    </location>
</feature>
<evidence type="ECO:0000313" key="13">
    <source>
        <dbReference type="Proteomes" id="UP000231632"/>
    </source>
</evidence>
<feature type="domain" description="Nucleotidyl transferase" evidence="9">
    <location>
        <begin position="7"/>
        <end position="284"/>
    </location>
</feature>
<evidence type="ECO:0000256" key="2">
    <source>
        <dbReference type="ARBA" id="ARBA00012387"/>
    </source>
</evidence>
<dbReference type="CDD" id="cd02509">
    <property type="entry name" value="GDP-M1P_Guanylyltransferase"/>
    <property type="match status" value="1"/>
</dbReference>
<evidence type="ECO:0000259" key="11">
    <source>
        <dbReference type="Pfam" id="PF22640"/>
    </source>
</evidence>
<dbReference type="InterPro" id="IPR051161">
    <property type="entry name" value="Mannose-6P_isomerase_type2"/>
</dbReference>
<keyword evidence="5" id="KW-0547">Nucleotide-binding</keyword>
<dbReference type="InterPro" id="IPR049577">
    <property type="entry name" value="GMPP_N"/>
</dbReference>
<evidence type="ECO:0000256" key="3">
    <source>
        <dbReference type="ARBA" id="ARBA00022679"/>
    </source>
</evidence>
<dbReference type="Gene3D" id="3.90.550.10">
    <property type="entry name" value="Spore Coat Polysaccharide Biosynthesis Protein SpsA, Chain A"/>
    <property type="match status" value="1"/>
</dbReference>
<dbReference type="InterPro" id="IPR029044">
    <property type="entry name" value="Nucleotide-diphossugar_trans"/>
</dbReference>
<dbReference type="Proteomes" id="UP000231632">
    <property type="component" value="Unassembled WGS sequence"/>
</dbReference>
<evidence type="ECO:0000256" key="1">
    <source>
        <dbReference type="ARBA" id="ARBA00006115"/>
    </source>
</evidence>
<dbReference type="RefSeq" id="WP_072659111.1">
    <property type="nucleotide sequence ID" value="NZ_BDFD01000004.1"/>
</dbReference>
<evidence type="ECO:0000256" key="7">
    <source>
        <dbReference type="ARBA" id="ARBA00047343"/>
    </source>
</evidence>
<dbReference type="Pfam" id="PF22640">
    <property type="entry name" value="ManC_GMP_beta-helix"/>
    <property type="match status" value="1"/>
</dbReference>
<evidence type="ECO:0000259" key="10">
    <source>
        <dbReference type="Pfam" id="PF01050"/>
    </source>
</evidence>
<organism evidence="12 13">
    <name type="scientific">Mariprofundus micogutta</name>
    <dbReference type="NCBI Taxonomy" id="1921010"/>
    <lineage>
        <taxon>Bacteria</taxon>
        <taxon>Pseudomonadati</taxon>
        <taxon>Pseudomonadota</taxon>
        <taxon>Candidatius Mariprofundia</taxon>
        <taxon>Mariprofundales</taxon>
        <taxon>Mariprofundaceae</taxon>
        <taxon>Mariprofundus</taxon>
    </lineage>
</organism>
<dbReference type="GO" id="GO:0004475">
    <property type="term" value="F:mannose-1-phosphate guanylyltransferase (GTP) activity"/>
    <property type="evidence" value="ECO:0007669"/>
    <property type="project" value="UniProtKB-EC"/>
</dbReference>